<dbReference type="Gene3D" id="1.20.1270.70">
    <property type="entry name" value="Designed single chain three-helix bundle"/>
    <property type="match status" value="2"/>
</dbReference>
<accession>A0A9X4QLC4</accession>
<dbReference type="Pfam" id="PF20578">
    <property type="entry name" value="aBig_2"/>
    <property type="match status" value="1"/>
</dbReference>
<keyword evidence="3" id="KW-1185">Reference proteome</keyword>
<feature type="domain" description="Atrophied bacterial Ig" evidence="1">
    <location>
        <begin position="1208"/>
        <end position="1290"/>
    </location>
</feature>
<reference evidence="2 3" key="1">
    <citation type="submission" date="2022-10" db="EMBL/GenBank/DDBJ databases">
        <title>Comparative genomic analysis of Cohnella hashimotonis sp. nov., isolated from the International Space Station.</title>
        <authorList>
            <person name="Simpson A."/>
            <person name="Venkateswaran K."/>
        </authorList>
    </citation>
    <scope>NUCLEOTIDE SEQUENCE [LARGE SCALE GENOMIC DNA]</scope>
    <source>
        <strain evidence="2 3">DSM 18997</strain>
    </source>
</reference>
<dbReference type="InterPro" id="IPR046780">
    <property type="entry name" value="aBig_2"/>
</dbReference>
<evidence type="ECO:0000313" key="2">
    <source>
        <dbReference type="EMBL" id="MDG0790041.1"/>
    </source>
</evidence>
<dbReference type="Proteomes" id="UP001153387">
    <property type="component" value="Unassembled WGS sequence"/>
</dbReference>
<evidence type="ECO:0000313" key="3">
    <source>
        <dbReference type="Proteomes" id="UP001153387"/>
    </source>
</evidence>
<organism evidence="2 3">
    <name type="scientific">Cohnella ginsengisoli</name>
    <dbReference type="NCBI Taxonomy" id="425004"/>
    <lineage>
        <taxon>Bacteria</taxon>
        <taxon>Bacillati</taxon>
        <taxon>Bacillota</taxon>
        <taxon>Bacilli</taxon>
        <taxon>Bacillales</taxon>
        <taxon>Paenibacillaceae</taxon>
        <taxon>Cohnella</taxon>
    </lineage>
</organism>
<sequence length="1303" mass="144161">MAYSWNDGMAGYETGNNDSGFIVLFPQNRNAGAVTGSGYDITVAQQPRESTVVFGIGMWQSEVDVNIYANGLLYGTKKVSASSTAQVYKYQIKAPAGVTLKLEVRQTKTLARDGNMSFSGLAVSSKEVAEKINLKNAYTAVKDIVQGLYTDDSWQSFVTARDGAKTILDKANATQSEVDGAISALSAAQTALVRKVTNIMIDYTGAVKGEYEFGSPGDQQDRYQTFTAKENFDMELVQFKLKMIGTTPSDLVVRLYNTTGAGLPTGSPLAEATVSEKWVADGDFTTAKLQYSLVKDKRYAVVLSQTALSRDQYRWLVMAKNNETNGEYFGKSVSGAFQHEASLGTGILRIVKNTFVNRNDLQTRIDELRQYSSRLYTMQSWAVLQRELQQAIVVANNVDASQEVMDAALELLNSAAGQLQLYTSLENIAAQVDDIGRAIVKGYTENSIHALNDTLNAVKALDVNASDNDKIKAYSNVMNTLANLESAGKYKYETNGGMTAAFGFEGDKNASLAFADGSYQIGGGRPMQHGPVAPKQMVTFGVTDTSDIKWYNGEGYLPVFISEYTKDDVRYKIENFANKHSVDNKDYVVDYSRITAVNDSNETRLLPLVSNNLIALNEAALNSYVIEAGQTVVREYAIEADKYEYFDNNATSYTSLTREQVAAQGSFADNYDEMKAYWNSRLSELVDIELPNSELVNAFKAGYINTMIIKDKTYLHVGENGYARLFSHDTIGIMVQLIQSGDFHYAKDYLRSIPLTGGVNIEMGQVDPDQYWDANWKLPWAYAVYLSKTGDASIFQETMTADDGSVGTVFEKRVKVGARSIESDRTSEGIMKKTWAIDSEGYWTTDDYSALMGLTAYEYITRELYRIHQDEYYLNEAEWAKAQYDDLLEKFTARLQQTITEKGLNYIPASVTQSNDENRMQDSRDANWASMYLFGRWLWDGYLYGAEQPADNINLTMLDSTYEYGIDRRWDEGTTDSDYNFGGYPHGFYSSSYNAGYGSSALRGEAHRDIGIKAYEFMIEKSMSGPFSWWEGIAYPAVNSPWATTNDKLNVQNTPGGGGSAQHMWGQAVNSKVLIDSLIAERIYDQNQKYEIIVGRGIPKEWVLDAANNQNVVAKVNNYPAFQGGRVGYNVVRNGNKLVVTLNAQLEHANIDVANATFSIQLPSMVNNIIGVSTGIVDNAKGTVKVPLSTQSVTITLGDLPGHTDLELDHAALAIGYANGDSNLSITQDVTLPTAGEKGSAITWSSNKPEIISNAGKVVRPSDTTEVTLTATLRKDGEELQKTFALKVLKKSNRKQQRQQQQR</sequence>
<proteinExistence type="predicted"/>
<dbReference type="EMBL" id="JAPDHZ010000002">
    <property type="protein sequence ID" value="MDG0790041.1"/>
    <property type="molecule type" value="Genomic_DNA"/>
</dbReference>
<gene>
    <name evidence="2" type="ORF">OMP38_03615</name>
</gene>
<comment type="caution">
    <text evidence="2">The sequence shown here is derived from an EMBL/GenBank/DDBJ whole genome shotgun (WGS) entry which is preliminary data.</text>
</comment>
<name>A0A9X4QLC4_9BACL</name>
<dbReference type="RefSeq" id="WP_277563920.1">
    <property type="nucleotide sequence ID" value="NZ_JAPDHZ010000002.1"/>
</dbReference>
<evidence type="ECO:0000259" key="1">
    <source>
        <dbReference type="Pfam" id="PF20578"/>
    </source>
</evidence>
<protein>
    <submittedName>
        <fullName evidence="2">FIVAR domain-containing protein</fullName>
    </submittedName>
</protein>